<evidence type="ECO:0000313" key="3">
    <source>
        <dbReference type="Proteomes" id="UP001595891"/>
    </source>
</evidence>
<dbReference type="RefSeq" id="WP_262848860.1">
    <property type="nucleotide sequence ID" value="NZ_JANZYP010000078.1"/>
</dbReference>
<dbReference type="Gene3D" id="3.40.50.1820">
    <property type="entry name" value="alpha/beta hydrolase"/>
    <property type="match status" value="2"/>
</dbReference>
<dbReference type="GO" id="GO:0016787">
    <property type="term" value="F:hydrolase activity"/>
    <property type="evidence" value="ECO:0007669"/>
    <property type="project" value="UniProtKB-KW"/>
</dbReference>
<proteinExistence type="predicted"/>
<dbReference type="Proteomes" id="UP001595891">
    <property type="component" value="Unassembled WGS sequence"/>
</dbReference>
<dbReference type="PANTHER" id="PTHR43194:SF2">
    <property type="entry name" value="PEROXISOMAL MEMBRANE PROTEIN LPX1"/>
    <property type="match status" value="1"/>
</dbReference>
<keyword evidence="3" id="KW-1185">Reference proteome</keyword>
<protein>
    <submittedName>
        <fullName evidence="2">Alpha/beta fold hydrolase</fullName>
    </submittedName>
</protein>
<dbReference type="InterPro" id="IPR050228">
    <property type="entry name" value="Carboxylesterase_BioH"/>
</dbReference>
<dbReference type="InterPro" id="IPR000073">
    <property type="entry name" value="AB_hydrolase_1"/>
</dbReference>
<accession>A0ABV9EDJ4</accession>
<organism evidence="2 3">
    <name type="scientific">Sphaerisporangium corydalis</name>
    <dbReference type="NCBI Taxonomy" id="1441875"/>
    <lineage>
        <taxon>Bacteria</taxon>
        <taxon>Bacillati</taxon>
        <taxon>Actinomycetota</taxon>
        <taxon>Actinomycetes</taxon>
        <taxon>Streptosporangiales</taxon>
        <taxon>Streptosporangiaceae</taxon>
        <taxon>Sphaerisporangium</taxon>
    </lineage>
</organism>
<evidence type="ECO:0000313" key="2">
    <source>
        <dbReference type="EMBL" id="MFC4586430.1"/>
    </source>
</evidence>
<dbReference type="InterPro" id="IPR029058">
    <property type="entry name" value="AB_hydrolase_fold"/>
</dbReference>
<dbReference type="PRINTS" id="PR00111">
    <property type="entry name" value="ABHYDROLASE"/>
</dbReference>
<dbReference type="Pfam" id="PF00561">
    <property type="entry name" value="Abhydrolase_1"/>
    <property type="match status" value="1"/>
</dbReference>
<keyword evidence="2" id="KW-0378">Hydrolase</keyword>
<dbReference type="SUPFAM" id="SSF53474">
    <property type="entry name" value="alpha/beta-Hydrolases"/>
    <property type="match status" value="1"/>
</dbReference>
<evidence type="ECO:0000259" key="1">
    <source>
        <dbReference type="Pfam" id="PF00561"/>
    </source>
</evidence>
<comment type="caution">
    <text evidence="2">The sequence shown here is derived from an EMBL/GenBank/DDBJ whole genome shotgun (WGS) entry which is preliminary data.</text>
</comment>
<name>A0ABV9EDJ4_9ACTN</name>
<dbReference type="PANTHER" id="PTHR43194">
    <property type="entry name" value="HYDROLASE ALPHA/BETA FOLD FAMILY"/>
    <property type="match status" value="1"/>
</dbReference>
<dbReference type="EMBL" id="JBHSFN010000005">
    <property type="protein sequence ID" value="MFC4586430.1"/>
    <property type="molecule type" value="Genomic_DNA"/>
</dbReference>
<gene>
    <name evidence="2" type="ORF">ACFO8L_10120</name>
</gene>
<feature type="domain" description="AB hydrolase-1" evidence="1">
    <location>
        <begin position="25"/>
        <end position="125"/>
    </location>
</feature>
<sequence length="227" mass="24067">MGELLVVPVNGIRMACEVAGDEGAPPVMLLAGRGYGRADWAGVMGKLAPSWRVYAPDLRGHGDSEWPGVYGLELMRDDVIALLDHLGGARVALVAHSLGGVVACLVAHERPDLVDRLVLEDVPALRPADVPIPQRPAGTLPYDWAMIEQTAAERRNPDPAWVERLSEITAPTLVIAGGAASHVSQESVAEVAARIPGARLVTIEAGHDVHATRPADFLAVLTDFLGH</sequence>
<reference evidence="3" key="1">
    <citation type="journal article" date="2019" name="Int. J. Syst. Evol. Microbiol.">
        <title>The Global Catalogue of Microorganisms (GCM) 10K type strain sequencing project: providing services to taxonomists for standard genome sequencing and annotation.</title>
        <authorList>
            <consortium name="The Broad Institute Genomics Platform"/>
            <consortium name="The Broad Institute Genome Sequencing Center for Infectious Disease"/>
            <person name="Wu L."/>
            <person name="Ma J."/>
        </authorList>
    </citation>
    <scope>NUCLEOTIDE SEQUENCE [LARGE SCALE GENOMIC DNA]</scope>
    <source>
        <strain evidence="3">CCUG 49560</strain>
    </source>
</reference>